<organism evidence="2 4">
    <name type="scientific">Pelosinus baikalensis</name>
    <dbReference type="NCBI Taxonomy" id="2892015"/>
    <lineage>
        <taxon>Bacteria</taxon>
        <taxon>Bacillati</taxon>
        <taxon>Bacillota</taxon>
        <taxon>Negativicutes</taxon>
        <taxon>Selenomonadales</taxon>
        <taxon>Sporomusaceae</taxon>
        <taxon>Pelosinus</taxon>
    </lineage>
</organism>
<keyword evidence="1" id="KW-0472">Membrane</keyword>
<comment type="caution">
    <text evidence="2">The sequence shown here is derived from an EMBL/GenBank/DDBJ whole genome shotgun (WGS) entry which is preliminary data.</text>
</comment>
<evidence type="ECO:0000313" key="4">
    <source>
        <dbReference type="Proteomes" id="UP001165492"/>
    </source>
</evidence>
<reference evidence="2" key="1">
    <citation type="submission" date="2021-11" db="EMBL/GenBank/DDBJ databases">
        <title>Description of a new species Pelosinus isolated from the bottom sediments of Lake Baikal.</title>
        <authorList>
            <person name="Zakharyuk A."/>
        </authorList>
    </citation>
    <scope>NUCLEOTIDE SEQUENCE</scope>
    <source>
        <strain evidence="2">Bkl1</strain>
    </source>
</reference>
<proteinExistence type="predicted"/>
<protein>
    <submittedName>
        <fullName evidence="2">Hemolysin XhlA family protein</fullName>
    </submittedName>
</protein>
<dbReference type="EMBL" id="JAJHJB010000003">
    <property type="protein sequence ID" value="MCC5464572.1"/>
    <property type="molecule type" value="Genomic_DNA"/>
</dbReference>
<dbReference type="RefSeq" id="WP_229534004.1">
    <property type="nucleotide sequence ID" value="NZ_JAJHJB010000003.1"/>
</dbReference>
<name>A0ABS8HMY4_9FIRM</name>
<evidence type="ECO:0000256" key="1">
    <source>
        <dbReference type="SAM" id="Phobius"/>
    </source>
</evidence>
<keyword evidence="1" id="KW-1133">Transmembrane helix</keyword>
<gene>
    <name evidence="2" type="ORF">LMF89_04230</name>
    <name evidence="3" type="ORF">LMF89_19445</name>
</gene>
<evidence type="ECO:0000313" key="2">
    <source>
        <dbReference type="EMBL" id="MCC5464572.1"/>
    </source>
</evidence>
<accession>A0ABS8HMY4</accession>
<feature type="transmembrane region" description="Helical" evidence="1">
    <location>
        <begin position="77"/>
        <end position="99"/>
    </location>
</feature>
<sequence>MDERELKQMLEHHIRDQTKISREMLERITRVETKQDSLLQACPTCQNEIKEQGKAIVAVTESSKSAHHRIDGIRASAGLIATIVGTVIGVVFTMVNFVLNRGH</sequence>
<dbReference type="Proteomes" id="UP001165492">
    <property type="component" value="Unassembled WGS sequence"/>
</dbReference>
<dbReference type="EMBL" id="JAJHJB010000034">
    <property type="protein sequence ID" value="MCC5467515.1"/>
    <property type="molecule type" value="Genomic_DNA"/>
</dbReference>
<keyword evidence="4" id="KW-1185">Reference proteome</keyword>
<evidence type="ECO:0000313" key="3">
    <source>
        <dbReference type="EMBL" id="MCC5467515.1"/>
    </source>
</evidence>
<keyword evidence="1" id="KW-0812">Transmembrane</keyword>